<feature type="compositionally biased region" description="Basic and acidic residues" evidence="1">
    <location>
        <begin position="364"/>
        <end position="377"/>
    </location>
</feature>
<protein>
    <submittedName>
        <fullName evidence="2">Uncharacterized protein</fullName>
    </submittedName>
</protein>
<evidence type="ECO:0000256" key="1">
    <source>
        <dbReference type="SAM" id="MobiDB-lite"/>
    </source>
</evidence>
<feature type="region of interest" description="Disordered" evidence="1">
    <location>
        <begin position="281"/>
        <end position="377"/>
    </location>
</feature>
<feature type="compositionally biased region" description="Acidic residues" evidence="1">
    <location>
        <begin position="411"/>
        <end position="427"/>
    </location>
</feature>
<gene>
    <name evidence="2" type="ORF">NA56DRAFT_641445</name>
</gene>
<dbReference type="AlphaFoldDB" id="A0A2J6QKJ3"/>
<feature type="compositionally biased region" description="Polar residues" evidence="1">
    <location>
        <begin position="296"/>
        <end position="309"/>
    </location>
</feature>
<feature type="region of interest" description="Disordered" evidence="1">
    <location>
        <begin position="409"/>
        <end position="445"/>
    </location>
</feature>
<name>A0A2J6QKJ3_9HELO</name>
<feature type="compositionally biased region" description="Polar residues" evidence="1">
    <location>
        <begin position="344"/>
        <end position="357"/>
    </location>
</feature>
<evidence type="ECO:0000313" key="3">
    <source>
        <dbReference type="Proteomes" id="UP000235672"/>
    </source>
</evidence>
<proteinExistence type="predicted"/>
<dbReference type="EMBL" id="KZ613467">
    <property type="protein sequence ID" value="PMD26794.1"/>
    <property type="molecule type" value="Genomic_DNA"/>
</dbReference>
<dbReference type="OrthoDB" id="5245206at2759"/>
<organism evidence="2 3">
    <name type="scientific">Hyaloscypha hepaticicola</name>
    <dbReference type="NCBI Taxonomy" id="2082293"/>
    <lineage>
        <taxon>Eukaryota</taxon>
        <taxon>Fungi</taxon>
        <taxon>Dikarya</taxon>
        <taxon>Ascomycota</taxon>
        <taxon>Pezizomycotina</taxon>
        <taxon>Leotiomycetes</taxon>
        <taxon>Helotiales</taxon>
        <taxon>Hyaloscyphaceae</taxon>
        <taxon>Hyaloscypha</taxon>
    </lineage>
</organism>
<accession>A0A2J6QKJ3</accession>
<evidence type="ECO:0000313" key="2">
    <source>
        <dbReference type="EMBL" id="PMD26794.1"/>
    </source>
</evidence>
<feature type="compositionally biased region" description="Basic and acidic residues" evidence="1">
    <location>
        <begin position="53"/>
        <end position="68"/>
    </location>
</feature>
<reference evidence="2 3" key="1">
    <citation type="submission" date="2016-05" db="EMBL/GenBank/DDBJ databases">
        <title>A degradative enzymes factory behind the ericoid mycorrhizal symbiosis.</title>
        <authorList>
            <consortium name="DOE Joint Genome Institute"/>
            <person name="Martino E."/>
            <person name="Morin E."/>
            <person name="Grelet G."/>
            <person name="Kuo A."/>
            <person name="Kohler A."/>
            <person name="Daghino S."/>
            <person name="Barry K."/>
            <person name="Choi C."/>
            <person name="Cichocki N."/>
            <person name="Clum A."/>
            <person name="Copeland A."/>
            <person name="Hainaut M."/>
            <person name="Haridas S."/>
            <person name="Labutti K."/>
            <person name="Lindquist E."/>
            <person name="Lipzen A."/>
            <person name="Khouja H.-R."/>
            <person name="Murat C."/>
            <person name="Ohm R."/>
            <person name="Olson A."/>
            <person name="Spatafora J."/>
            <person name="Veneault-Fourrey C."/>
            <person name="Henrissat B."/>
            <person name="Grigoriev I."/>
            <person name="Martin F."/>
            <person name="Perotto S."/>
        </authorList>
    </citation>
    <scope>NUCLEOTIDE SEQUENCE [LARGE SCALE GENOMIC DNA]</scope>
    <source>
        <strain evidence="2 3">UAMH 7357</strain>
    </source>
</reference>
<feature type="region of interest" description="Disordered" evidence="1">
    <location>
        <begin position="53"/>
        <end position="94"/>
    </location>
</feature>
<keyword evidence="3" id="KW-1185">Reference proteome</keyword>
<sequence>MTLMINDDVVRDKIKRGKPITCGADSKAGDMAVTALFRMPSSRYVFLNFPEKEKQKGKEKEEEKKNEDGETTAATDDENASGEITWPPDQEKQPRKWCEAVAGIAFGGLVPQTTASLKDAVEFTALGGLRWDKNKCFKALRKLLWAVHRRAISRKRSRTGSYDSDTVELTEKLLERFHLFGKYKMRGISNIDHETSIFDPYLGFPANGLDTRTAARVFSCYMTLLECAAAQYFHAEKSKSTKPVESKDSLKQPETTPNLLVEKIFKACSTELEDAYQDAVNSMRPQEILDRKRSTTSEAEPSSSRNTDAQMVENEQGETEVHVEPSSTSNNEGFEGVNEGDETIGSQKESPQGSNDPNPAIEGKYPERKSSESHQDSKREILIRLQVMQPPTIFSRKIKDLVKDIGGVEFDGGDSDDDESDDNEDNIYYDSDGNEYGATTPKDNNTVEEKSPFTAKVCGQIAHVLIAAWAQQVQIIEWNSNKVCDDRHMPSPDSFPDISALGGI</sequence>
<dbReference type="Proteomes" id="UP000235672">
    <property type="component" value="Unassembled WGS sequence"/>
</dbReference>